<proteinExistence type="predicted"/>
<dbReference type="EMBL" id="CP144057">
    <property type="protein sequence ID" value="WWD19498.1"/>
    <property type="molecule type" value="Genomic_DNA"/>
</dbReference>
<dbReference type="GeneID" id="43590878"/>
<dbReference type="KEGG" id="ksn:43590878"/>
<protein>
    <submittedName>
        <fullName evidence="1">Uncharacterized protein</fullName>
    </submittedName>
</protein>
<name>A0A5M6BUV3_9TREE</name>
<dbReference type="Proteomes" id="UP000322225">
    <property type="component" value="Chromosome 7"/>
</dbReference>
<dbReference type="RefSeq" id="XP_031858919.1">
    <property type="nucleotide sequence ID" value="XM_032006716.1"/>
</dbReference>
<keyword evidence="2" id="KW-1185">Reference proteome</keyword>
<gene>
    <name evidence="1" type="ORF">CI109_103959</name>
</gene>
<reference evidence="1" key="2">
    <citation type="submission" date="2024-01" db="EMBL/GenBank/DDBJ databases">
        <title>Comparative genomics of Cryptococcus and Kwoniella reveals pathogenesis evolution and contrasting modes of karyotype evolution via chromosome fusion or intercentromeric recombination.</title>
        <authorList>
            <person name="Coelho M.A."/>
            <person name="David-Palma M."/>
            <person name="Shea T."/>
            <person name="Bowers K."/>
            <person name="McGinley-Smith S."/>
            <person name="Mohammad A.W."/>
            <person name="Gnirke A."/>
            <person name="Yurkov A.M."/>
            <person name="Nowrousian M."/>
            <person name="Sun S."/>
            <person name="Cuomo C.A."/>
            <person name="Heitman J."/>
        </authorList>
    </citation>
    <scope>NUCLEOTIDE SEQUENCE</scope>
    <source>
        <strain evidence="1">CBS 12478</strain>
    </source>
</reference>
<dbReference type="AlphaFoldDB" id="A0A5M6BUV3"/>
<sequence>MSSPTVVKMTTSMSSPIGAFTTLSDPSASSTASSWVNPVDSKGQTVPNWEWGVIVIVIVLALGLGGFFGRKMYLRRKKRRAEQNAVTEKVAEVAV</sequence>
<evidence type="ECO:0000313" key="1">
    <source>
        <dbReference type="EMBL" id="WWD19498.1"/>
    </source>
</evidence>
<evidence type="ECO:0000313" key="2">
    <source>
        <dbReference type="Proteomes" id="UP000322225"/>
    </source>
</evidence>
<accession>A0A5M6BUV3</accession>
<reference evidence="1" key="1">
    <citation type="submission" date="2017-08" db="EMBL/GenBank/DDBJ databases">
        <authorList>
            <person name="Cuomo C."/>
            <person name="Billmyre B."/>
            <person name="Heitman J."/>
        </authorList>
    </citation>
    <scope>NUCLEOTIDE SEQUENCE</scope>
    <source>
        <strain evidence="1">CBS 12478</strain>
    </source>
</reference>
<organism evidence="1 2">
    <name type="scientific">Kwoniella shandongensis</name>
    <dbReference type="NCBI Taxonomy" id="1734106"/>
    <lineage>
        <taxon>Eukaryota</taxon>
        <taxon>Fungi</taxon>
        <taxon>Dikarya</taxon>
        <taxon>Basidiomycota</taxon>
        <taxon>Agaricomycotina</taxon>
        <taxon>Tremellomycetes</taxon>
        <taxon>Tremellales</taxon>
        <taxon>Cryptococcaceae</taxon>
        <taxon>Kwoniella</taxon>
    </lineage>
</organism>